<evidence type="ECO:0000313" key="3">
    <source>
        <dbReference type="Proteomes" id="UP000032300"/>
    </source>
</evidence>
<dbReference type="InterPro" id="IPR029063">
    <property type="entry name" value="SAM-dependent_MTases_sf"/>
</dbReference>
<dbReference type="AlphaFoldDB" id="A0A7U4JBR4"/>
<dbReference type="OrthoDB" id="456767at2"/>
<dbReference type="InterPro" id="IPR006342">
    <property type="entry name" value="FkbM_mtfrase"/>
</dbReference>
<dbReference type="SUPFAM" id="SSF53335">
    <property type="entry name" value="S-adenosyl-L-methionine-dependent methyltransferases"/>
    <property type="match status" value="1"/>
</dbReference>
<dbReference type="RefSeq" id="WP_044335094.1">
    <property type="nucleotide sequence ID" value="NZ_CP010836.1"/>
</dbReference>
<name>A0A7U4JBR4_9SPHN</name>
<feature type="domain" description="Methyltransferase FkbM" evidence="1">
    <location>
        <begin position="125"/>
        <end position="258"/>
    </location>
</feature>
<accession>A0A7U4JBR4</accession>
<dbReference type="Gene3D" id="3.40.50.150">
    <property type="entry name" value="Vaccinia Virus protein VP39"/>
    <property type="match status" value="1"/>
</dbReference>
<sequence>MTEATLGSRVRRVIGEADFTHSPRFVAQRWRAKLARALGLASRMTDEDVVARAGPIVSYHGNKFDLAHPRASAQIGAAIVKGTYEAREIDLIRRNVRPDDKVLELGACMGATSLLLYDMVGRENHLVVEADARNFELSRHMFDLNGKDVRIEYGFLVGGEDALQNVPFASNENPSSSSSFQRDGTEVLEQVPALRFEDVLEREGSTVLVLDIEGGEYELFTKARAFHQLRTILMEAHPWVIGEARMQELLDALAAHGFAVSKSYQRGRFLILSRNV</sequence>
<dbReference type="Pfam" id="PF05050">
    <property type="entry name" value="Methyltransf_21"/>
    <property type="match status" value="1"/>
</dbReference>
<reference evidence="2 3" key="1">
    <citation type="journal article" date="2015" name="Int. J. Syst. Evol. Microbiol.">
        <title>Sphingomonas hengshuiensis sp. nov., isolated from lake wetland.</title>
        <authorList>
            <person name="Wei S."/>
            <person name="Wang T."/>
            <person name="Liu H."/>
            <person name="Zhang C."/>
            <person name="Guo J."/>
            <person name="Wang Q."/>
            <person name="Liang K."/>
            <person name="Zhang Z."/>
        </authorList>
    </citation>
    <scope>NUCLEOTIDE SEQUENCE [LARGE SCALE GENOMIC DNA]</scope>
    <source>
        <strain evidence="2 3">WHSC-8</strain>
    </source>
</reference>
<reference evidence="2 3" key="2">
    <citation type="submission" date="2015-02" db="EMBL/GenBank/DDBJ databases">
        <title>The complete genome of Sphingomonas hengshuiensis sp. WHSC-8 isolated from soil of Hengshui Lake.</title>
        <authorList>
            <person name="Wei S."/>
            <person name="Guo J."/>
            <person name="Su C."/>
            <person name="Wu R."/>
            <person name="Zhang Z."/>
            <person name="Liang K."/>
            <person name="Li H."/>
            <person name="Wang T."/>
            <person name="Liu H."/>
            <person name="Zhang C."/>
            <person name="Li Z."/>
            <person name="Wang Q."/>
            <person name="Meng J."/>
        </authorList>
    </citation>
    <scope>NUCLEOTIDE SEQUENCE [LARGE SCALE GENOMIC DNA]</scope>
    <source>
        <strain evidence="2 3">WHSC-8</strain>
    </source>
</reference>
<proteinExistence type="predicted"/>
<dbReference type="KEGG" id="sphi:TS85_21985"/>
<dbReference type="Proteomes" id="UP000032300">
    <property type="component" value="Chromosome"/>
</dbReference>
<evidence type="ECO:0000313" key="2">
    <source>
        <dbReference type="EMBL" id="AJP73896.1"/>
    </source>
</evidence>
<organism evidence="2 3">
    <name type="scientific">Sphingomonas hengshuiensis</name>
    <dbReference type="NCBI Taxonomy" id="1609977"/>
    <lineage>
        <taxon>Bacteria</taxon>
        <taxon>Pseudomonadati</taxon>
        <taxon>Pseudomonadota</taxon>
        <taxon>Alphaproteobacteria</taxon>
        <taxon>Sphingomonadales</taxon>
        <taxon>Sphingomonadaceae</taxon>
        <taxon>Sphingomonas</taxon>
    </lineage>
</organism>
<dbReference type="EMBL" id="CP010836">
    <property type="protein sequence ID" value="AJP73896.1"/>
    <property type="molecule type" value="Genomic_DNA"/>
</dbReference>
<evidence type="ECO:0000259" key="1">
    <source>
        <dbReference type="Pfam" id="PF05050"/>
    </source>
</evidence>
<dbReference type="NCBIfam" id="TIGR01444">
    <property type="entry name" value="fkbM_fam"/>
    <property type="match status" value="1"/>
</dbReference>
<protein>
    <recommendedName>
        <fullName evidence="1">Methyltransferase FkbM domain-containing protein</fullName>
    </recommendedName>
</protein>
<gene>
    <name evidence="2" type="ORF">TS85_21985</name>
</gene>
<keyword evidence="3" id="KW-1185">Reference proteome</keyword>